<comment type="caution">
    <text evidence="1">The sequence shown here is derived from an EMBL/GenBank/DDBJ whole genome shotgun (WGS) entry which is preliminary data.</text>
</comment>
<evidence type="ECO:0000313" key="1">
    <source>
        <dbReference type="EMBL" id="KAI6085209.1"/>
    </source>
</evidence>
<accession>A0ACC0CXN0</accession>
<protein>
    <submittedName>
        <fullName evidence="1">Uncharacterized protein</fullName>
    </submittedName>
</protein>
<keyword evidence="2" id="KW-1185">Reference proteome</keyword>
<dbReference type="EMBL" id="MU394328">
    <property type="protein sequence ID" value="KAI6085209.1"/>
    <property type="molecule type" value="Genomic_DNA"/>
</dbReference>
<sequence>MHSDFTFTVDGYIPNPNPNNKMMIPYRGSTPVMQTFSPELSPPASDSSPSQSSPSQSSPSQSTHSQSSPPSDSGSIKHDLDPVKPTAIHMQTVFSSQTGEAHPSQQHSAQVWETHKAEIRRLYLEENRPLKEVMSIMRQKGFRATVRMYKSRFDKWGFSKNNSKKDVIAMLQVQRQRNAVGKRTAFHRNGKEVAIDAYLKRKGISQYDLVEPGLAEVLPENLRCLTPPPESPRTLHAPGNLSVQELILQCARDLAWNWYTPPDTPLVACAAHYRGDELRCAITDITNADWLFSVGQYERGGAMCESGFQSLHLMFQKPSIYGLVHLLITVLDASNKGIVKEIWRYLAAYSATIRADGPLARLFQGIWKYMSTHDYEEYWDFIFECTEKLMLIDETHSGLPADTLPRLYPILFIPRAYQYKTAPYRRLQSRCDFSKLIQGPMPTAIEELTVFQATELLILGNQTMWQGERVFELANTVLENTKGIAYNTDFFVYIALTSLAHYHRNQFLTSDDPVSRASNHQLSVHYLETIVSVMEGQWDPDMGYLLGELERLEHWFREAGDDEKAEAAHVRWRNALEAIPKDFVRGKQGILH</sequence>
<reference evidence="1 2" key="1">
    <citation type="journal article" date="2022" name="New Phytol.">
        <title>Ecological generalism drives hyperdiversity of secondary metabolite gene clusters in xylarialean endophytes.</title>
        <authorList>
            <person name="Franco M.E.E."/>
            <person name="Wisecaver J.H."/>
            <person name="Arnold A.E."/>
            <person name="Ju Y.M."/>
            <person name="Slot J.C."/>
            <person name="Ahrendt S."/>
            <person name="Moore L.P."/>
            <person name="Eastman K.E."/>
            <person name="Scott K."/>
            <person name="Konkel Z."/>
            <person name="Mondo S.J."/>
            <person name="Kuo A."/>
            <person name="Hayes R.D."/>
            <person name="Haridas S."/>
            <person name="Andreopoulos B."/>
            <person name="Riley R."/>
            <person name="LaButti K."/>
            <person name="Pangilinan J."/>
            <person name="Lipzen A."/>
            <person name="Amirebrahimi M."/>
            <person name="Yan J."/>
            <person name="Adam C."/>
            <person name="Keymanesh K."/>
            <person name="Ng V."/>
            <person name="Louie K."/>
            <person name="Northen T."/>
            <person name="Drula E."/>
            <person name="Henrissat B."/>
            <person name="Hsieh H.M."/>
            <person name="Youens-Clark K."/>
            <person name="Lutzoni F."/>
            <person name="Miadlikowska J."/>
            <person name="Eastwood D.C."/>
            <person name="Hamelin R.C."/>
            <person name="Grigoriev I.V."/>
            <person name="U'Ren J.M."/>
        </authorList>
    </citation>
    <scope>NUCLEOTIDE SEQUENCE [LARGE SCALE GENOMIC DNA]</scope>
    <source>
        <strain evidence="1 2">ER1909</strain>
    </source>
</reference>
<dbReference type="Proteomes" id="UP001497680">
    <property type="component" value="Unassembled WGS sequence"/>
</dbReference>
<evidence type="ECO:0000313" key="2">
    <source>
        <dbReference type="Proteomes" id="UP001497680"/>
    </source>
</evidence>
<name>A0ACC0CXN0_9PEZI</name>
<proteinExistence type="predicted"/>
<organism evidence="1 2">
    <name type="scientific">Hypoxylon rubiginosum</name>
    <dbReference type="NCBI Taxonomy" id="110542"/>
    <lineage>
        <taxon>Eukaryota</taxon>
        <taxon>Fungi</taxon>
        <taxon>Dikarya</taxon>
        <taxon>Ascomycota</taxon>
        <taxon>Pezizomycotina</taxon>
        <taxon>Sordariomycetes</taxon>
        <taxon>Xylariomycetidae</taxon>
        <taxon>Xylariales</taxon>
        <taxon>Hypoxylaceae</taxon>
        <taxon>Hypoxylon</taxon>
    </lineage>
</organism>
<gene>
    <name evidence="1" type="ORF">F4821DRAFT_154514</name>
</gene>